<organism evidence="6 7">
    <name type="scientific">Candidatus Woesebacteria bacterium CG_4_9_14_3_um_filter_39_10</name>
    <dbReference type="NCBI Taxonomy" id="1975056"/>
    <lineage>
        <taxon>Bacteria</taxon>
        <taxon>Candidatus Woeseibacteriota</taxon>
    </lineage>
</organism>
<dbReference type="Proteomes" id="UP000230484">
    <property type="component" value="Unassembled WGS sequence"/>
</dbReference>
<evidence type="ECO:0000256" key="1">
    <source>
        <dbReference type="ARBA" id="ARBA00022598"/>
    </source>
</evidence>
<dbReference type="InterPro" id="IPR036615">
    <property type="entry name" value="Mur_ligase_C_dom_sf"/>
</dbReference>
<dbReference type="EMBL" id="PFWW01000045">
    <property type="protein sequence ID" value="PJA42648.1"/>
    <property type="molecule type" value="Genomic_DNA"/>
</dbReference>
<feature type="non-terminal residue" evidence="6">
    <location>
        <position position="377"/>
    </location>
</feature>
<evidence type="ECO:0008006" key="8">
    <source>
        <dbReference type="Google" id="ProtNLM"/>
    </source>
</evidence>
<dbReference type="AlphaFoldDB" id="A0A2M7X941"/>
<dbReference type="SUPFAM" id="SSF53244">
    <property type="entry name" value="MurD-like peptide ligases, peptide-binding domain"/>
    <property type="match status" value="1"/>
</dbReference>
<evidence type="ECO:0000256" key="2">
    <source>
        <dbReference type="ARBA" id="ARBA00022741"/>
    </source>
</evidence>
<proteinExistence type="predicted"/>
<dbReference type="Gene3D" id="3.40.1190.10">
    <property type="entry name" value="Mur-like, catalytic domain"/>
    <property type="match status" value="1"/>
</dbReference>
<dbReference type="InterPro" id="IPR036565">
    <property type="entry name" value="Mur-like_cat_sf"/>
</dbReference>
<evidence type="ECO:0000259" key="4">
    <source>
        <dbReference type="Pfam" id="PF02875"/>
    </source>
</evidence>
<keyword evidence="3" id="KW-0067">ATP-binding</keyword>
<evidence type="ECO:0000256" key="3">
    <source>
        <dbReference type="ARBA" id="ARBA00022840"/>
    </source>
</evidence>
<sequence length="377" mass="42497">MNKIIKKWIIHPIKRRIAKLYLLVLRKFTGIRVIGITGSTGKTTTKEMLASILKLDGKTVYTIANIDPVYNIPTTILKCNLKTKYLILEMGVEYSGEMDFYLWLAKPDIGVITNISITHTLFFGNLEGVFKEKSKLVKSLSKDNWAVLNTEDERLRKLKGKILSKIMWYGESGFIKADNIKFNNNNDTEFNLYLGKISCKAVIPIYGKHFVANALAASSAAFVLGVGVEKIIKGLKDTHIEEHRMKIFTHKSHALIVDDSYNNNPFAANEALIAFKEIAGNRKKLIIMGDMLELGKLEKEEHIKLGKRIVEIGTDFIIGVGKASKYMIGESRKSIGKENVLWLASKNEVNKHLRPFLNKDWAILIKGSRSIGLDEVV</sequence>
<gene>
    <name evidence="6" type="ORF">CO176_02075</name>
</gene>
<dbReference type="Gene3D" id="3.90.190.20">
    <property type="entry name" value="Mur ligase, C-terminal domain"/>
    <property type="match status" value="1"/>
</dbReference>
<feature type="domain" description="Mur ligase central" evidence="5">
    <location>
        <begin position="36"/>
        <end position="220"/>
    </location>
</feature>
<keyword evidence="2" id="KW-0547">Nucleotide-binding</keyword>
<reference evidence="7" key="1">
    <citation type="submission" date="2017-09" db="EMBL/GenBank/DDBJ databases">
        <title>Depth-based differentiation of microbial function through sediment-hosted aquifers and enrichment of novel symbionts in the deep terrestrial subsurface.</title>
        <authorList>
            <person name="Probst A.J."/>
            <person name="Ladd B."/>
            <person name="Jarett J.K."/>
            <person name="Geller-Mcgrath D.E."/>
            <person name="Sieber C.M.K."/>
            <person name="Emerson J.B."/>
            <person name="Anantharaman K."/>
            <person name="Thomas B.C."/>
            <person name="Malmstrom R."/>
            <person name="Stieglmeier M."/>
            <person name="Klingl A."/>
            <person name="Woyke T."/>
            <person name="Ryan C.M."/>
            <person name="Banfield J.F."/>
        </authorList>
    </citation>
    <scope>NUCLEOTIDE SEQUENCE [LARGE SCALE GENOMIC DNA]</scope>
</reference>
<protein>
    <recommendedName>
        <fullName evidence="8">UDP-N-acetylmuramoyl-tripeptide--D-alanyl-D-alanine ligase</fullName>
    </recommendedName>
</protein>
<evidence type="ECO:0000259" key="5">
    <source>
        <dbReference type="Pfam" id="PF08245"/>
    </source>
</evidence>
<evidence type="ECO:0000313" key="6">
    <source>
        <dbReference type="EMBL" id="PJA42648.1"/>
    </source>
</evidence>
<dbReference type="InterPro" id="IPR013221">
    <property type="entry name" value="Mur_ligase_cen"/>
</dbReference>
<dbReference type="GO" id="GO:0016881">
    <property type="term" value="F:acid-amino acid ligase activity"/>
    <property type="evidence" value="ECO:0007669"/>
    <property type="project" value="InterPro"/>
</dbReference>
<keyword evidence="1" id="KW-0436">Ligase</keyword>
<evidence type="ECO:0000313" key="7">
    <source>
        <dbReference type="Proteomes" id="UP000230484"/>
    </source>
</evidence>
<dbReference type="InterPro" id="IPR004101">
    <property type="entry name" value="Mur_ligase_C"/>
</dbReference>
<name>A0A2M7X941_9BACT</name>
<dbReference type="SUPFAM" id="SSF53623">
    <property type="entry name" value="MurD-like peptide ligases, catalytic domain"/>
    <property type="match status" value="1"/>
</dbReference>
<feature type="domain" description="Mur ligase C-terminal" evidence="4">
    <location>
        <begin position="243"/>
        <end position="369"/>
    </location>
</feature>
<accession>A0A2M7X941</accession>
<dbReference type="PANTHER" id="PTHR43024">
    <property type="entry name" value="UDP-N-ACETYLMURAMOYL-TRIPEPTIDE--D-ALANYL-D-ALANINE LIGASE"/>
    <property type="match status" value="1"/>
</dbReference>
<dbReference type="GO" id="GO:0005524">
    <property type="term" value="F:ATP binding"/>
    <property type="evidence" value="ECO:0007669"/>
    <property type="project" value="UniProtKB-KW"/>
</dbReference>
<dbReference type="Pfam" id="PF02875">
    <property type="entry name" value="Mur_ligase_C"/>
    <property type="match status" value="1"/>
</dbReference>
<dbReference type="PANTHER" id="PTHR43024:SF1">
    <property type="entry name" value="UDP-N-ACETYLMURAMOYL-TRIPEPTIDE--D-ALANYL-D-ALANINE LIGASE"/>
    <property type="match status" value="1"/>
</dbReference>
<dbReference type="InterPro" id="IPR051046">
    <property type="entry name" value="MurCDEF_CellWall_CoF430Synth"/>
</dbReference>
<comment type="caution">
    <text evidence="6">The sequence shown here is derived from an EMBL/GenBank/DDBJ whole genome shotgun (WGS) entry which is preliminary data.</text>
</comment>
<dbReference type="Pfam" id="PF08245">
    <property type="entry name" value="Mur_ligase_M"/>
    <property type="match status" value="1"/>
</dbReference>